<feature type="compositionally biased region" description="Acidic residues" evidence="1">
    <location>
        <begin position="29"/>
        <end position="38"/>
    </location>
</feature>
<dbReference type="EMBL" id="OU503048">
    <property type="protein sequence ID" value="CAI9773764.1"/>
    <property type="molecule type" value="Genomic_DNA"/>
</dbReference>
<accession>A0AAD1ZQI1</accession>
<organism evidence="2 3">
    <name type="scientific">Fraxinus pennsylvanica</name>
    <dbReference type="NCBI Taxonomy" id="56036"/>
    <lineage>
        <taxon>Eukaryota</taxon>
        <taxon>Viridiplantae</taxon>
        <taxon>Streptophyta</taxon>
        <taxon>Embryophyta</taxon>
        <taxon>Tracheophyta</taxon>
        <taxon>Spermatophyta</taxon>
        <taxon>Magnoliopsida</taxon>
        <taxon>eudicotyledons</taxon>
        <taxon>Gunneridae</taxon>
        <taxon>Pentapetalae</taxon>
        <taxon>asterids</taxon>
        <taxon>lamiids</taxon>
        <taxon>Lamiales</taxon>
        <taxon>Oleaceae</taxon>
        <taxon>Oleeae</taxon>
        <taxon>Fraxinus</taxon>
    </lineage>
</organism>
<feature type="region of interest" description="Disordered" evidence="1">
    <location>
        <begin position="29"/>
        <end position="54"/>
    </location>
</feature>
<dbReference type="GO" id="GO:0016020">
    <property type="term" value="C:membrane"/>
    <property type="evidence" value="ECO:0007669"/>
    <property type="project" value="InterPro"/>
</dbReference>
<keyword evidence="3" id="KW-1185">Reference proteome</keyword>
<dbReference type="PANTHER" id="PTHR23146:SF0">
    <property type="entry name" value="RNA POLYMERASE-ASSOCIATED PROTEIN LEO1"/>
    <property type="match status" value="1"/>
</dbReference>
<dbReference type="InterPro" id="IPR003425">
    <property type="entry name" value="CCB3/YggT"/>
</dbReference>
<evidence type="ECO:0000313" key="2">
    <source>
        <dbReference type="EMBL" id="CAI9773764.1"/>
    </source>
</evidence>
<sequence>MEMQSTGGFIAVSRYASATPLRHLFSAVNEEDGMPEPEVEGKAGQESEDEPEAVDGIHAESREKIQCSQEICIHDQSGGSKSLGITKDDKQRRLAAVFHDIFGDSDNEVHDSIKDDKQRAICDNFGDSDNEENGGTKDDKQRSTAVNRDIFEDSHNKEHDSTKCDKHHLAIVTPDNFGDCDKGEQADHIAQNQNDDNRRRLDKGKLVKERRPEFRVPDEDVPYEYDQEYADAERKEKATAPSPVLEIPQICPLADPDRMYMLKLSNLVAIDPKPFDPSTYVEQDFFGIDNSGRKRHIPLQNIVRWKTVKRPDGRTSGPFLSAVGFLLISRIVMSWDPKLPVEKFPYVIAYAPTEPFLVQTRKVVPPIGAIDVTRVVWFGLISSSMKFLFALRVESNARLVTWEDGSLQLLIGEQAFMVTELDTRENQAHLFLRHKNGILQSQGRISKKLQFLPSSDSQFSAILDATRNKNVKVKSCNADVISQWELGNKRKMEKQSNQPNKRLVQKGKRIHKCAQIVNREHQAPPGLLKDLRDNEQDFHEQQSAAQHFNENRENEAGASVFTFNEKKGPKSPLKLSLPDAKSSQGLRRESRNEEETYEDSEVEAEGLMQKVEESGKGLKLRNIPVFRGKL</sequence>
<feature type="compositionally biased region" description="Low complexity" evidence="1">
    <location>
        <begin position="570"/>
        <end position="583"/>
    </location>
</feature>
<dbReference type="AlphaFoldDB" id="A0AAD1ZQI1"/>
<dbReference type="GO" id="GO:1990269">
    <property type="term" value="F:RNA polymerase II C-terminal domain phosphoserine binding"/>
    <property type="evidence" value="ECO:0007669"/>
    <property type="project" value="TreeGrafter"/>
</dbReference>
<feature type="compositionally biased region" description="Basic and acidic residues" evidence="1">
    <location>
        <begin position="149"/>
        <end position="162"/>
    </location>
</feature>
<gene>
    <name evidence="2" type="ORF">FPE_LOCUS21194</name>
</gene>
<feature type="compositionally biased region" description="Basic and acidic residues" evidence="1">
    <location>
        <begin position="195"/>
        <end position="211"/>
    </location>
</feature>
<feature type="region of interest" description="Disordered" evidence="1">
    <location>
        <begin position="188"/>
        <end position="211"/>
    </location>
</feature>
<protein>
    <submittedName>
        <fullName evidence="2">Uncharacterized protein</fullName>
    </submittedName>
</protein>
<name>A0AAD1ZQI1_9LAMI</name>
<dbReference type="PANTHER" id="PTHR23146">
    <property type="entry name" value="LEO1 PROTEIN"/>
    <property type="match status" value="1"/>
</dbReference>
<evidence type="ECO:0000313" key="3">
    <source>
        <dbReference type="Proteomes" id="UP000834106"/>
    </source>
</evidence>
<feature type="region of interest" description="Disordered" evidence="1">
    <location>
        <begin position="563"/>
        <end position="603"/>
    </location>
</feature>
<dbReference type="Pfam" id="PF02325">
    <property type="entry name" value="CCB3_YggT"/>
    <property type="match status" value="1"/>
</dbReference>
<dbReference type="InterPro" id="IPR007149">
    <property type="entry name" value="Leo1"/>
</dbReference>
<dbReference type="Pfam" id="PF04004">
    <property type="entry name" value="Leo1"/>
    <property type="match status" value="1"/>
</dbReference>
<proteinExistence type="predicted"/>
<dbReference type="GO" id="GO:0032968">
    <property type="term" value="P:positive regulation of transcription elongation by RNA polymerase II"/>
    <property type="evidence" value="ECO:0007669"/>
    <property type="project" value="TreeGrafter"/>
</dbReference>
<dbReference type="GO" id="GO:0006368">
    <property type="term" value="P:transcription elongation by RNA polymerase II"/>
    <property type="evidence" value="ECO:0007669"/>
    <property type="project" value="InterPro"/>
</dbReference>
<dbReference type="Proteomes" id="UP000834106">
    <property type="component" value="Chromosome 13"/>
</dbReference>
<dbReference type="GO" id="GO:0016593">
    <property type="term" value="C:Cdc73/Paf1 complex"/>
    <property type="evidence" value="ECO:0007669"/>
    <property type="project" value="InterPro"/>
</dbReference>
<evidence type="ECO:0000256" key="1">
    <source>
        <dbReference type="SAM" id="MobiDB-lite"/>
    </source>
</evidence>
<feature type="region of interest" description="Disordered" evidence="1">
    <location>
        <begin position="120"/>
        <end position="162"/>
    </location>
</feature>
<reference evidence="2" key="1">
    <citation type="submission" date="2023-05" db="EMBL/GenBank/DDBJ databases">
        <authorList>
            <person name="Huff M."/>
        </authorList>
    </citation>
    <scope>NUCLEOTIDE SEQUENCE</scope>
</reference>